<keyword evidence="7" id="KW-0547">Nucleotide-binding</keyword>
<comment type="subcellular location">
    <subcellularLocation>
        <location evidence="2">Endomembrane system</location>
    </subcellularLocation>
    <subcellularLocation>
        <location evidence="1">Membrane</location>
        <topology evidence="1">Multi-pass membrane protein</topology>
    </subcellularLocation>
</comment>
<keyword evidence="6" id="KW-0677">Repeat</keyword>
<evidence type="ECO:0000256" key="3">
    <source>
        <dbReference type="ARBA" id="ARBA00007577"/>
    </source>
</evidence>
<dbReference type="OrthoDB" id="6500128at2759"/>
<keyword evidence="5 13" id="KW-0812">Transmembrane</keyword>
<feature type="transmembrane region" description="Helical" evidence="13">
    <location>
        <begin position="303"/>
        <end position="327"/>
    </location>
</feature>
<keyword evidence="4" id="KW-0813">Transport</keyword>
<reference evidence="16 17" key="1">
    <citation type="journal article" date="2021" name="Nat. Commun.">
        <title>Genetic determinants of endophytism in the Arabidopsis root mycobiome.</title>
        <authorList>
            <person name="Mesny F."/>
            <person name="Miyauchi S."/>
            <person name="Thiergart T."/>
            <person name="Pickel B."/>
            <person name="Atanasova L."/>
            <person name="Karlsson M."/>
            <person name="Huettel B."/>
            <person name="Barry K.W."/>
            <person name="Haridas S."/>
            <person name="Chen C."/>
            <person name="Bauer D."/>
            <person name="Andreopoulos W."/>
            <person name="Pangilinan J."/>
            <person name="LaButti K."/>
            <person name="Riley R."/>
            <person name="Lipzen A."/>
            <person name="Clum A."/>
            <person name="Drula E."/>
            <person name="Henrissat B."/>
            <person name="Kohler A."/>
            <person name="Grigoriev I.V."/>
            <person name="Martin F.M."/>
            <person name="Hacquard S."/>
        </authorList>
    </citation>
    <scope>NUCLEOTIDE SEQUENCE [LARGE SCALE GENOMIC DNA]</scope>
    <source>
        <strain evidence="16 17">MPI-CAGE-CH-0241</strain>
    </source>
</reference>
<proteinExistence type="inferred from homology"/>
<dbReference type="Gene3D" id="1.20.1560.10">
    <property type="entry name" value="ABC transporter type 1, transmembrane domain"/>
    <property type="match status" value="1"/>
</dbReference>
<evidence type="ECO:0000259" key="15">
    <source>
        <dbReference type="PROSITE" id="PS50929"/>
    </source>
</evidence>
<feature type="transmembrane region" description="Helical" evidence="13">
    <location>
        <begin position="951"/>
        <end position="971"/>
    </location>
</feature>
<evidence type="ECO:0000256" key="6">
    <source>
        <dbReference type="ARBA" id="ARBA00022737"/>
    </source>
</evidence>
<dbReference type="InterPro" id="IPR027417">
    <property type="entry name" value="P-loop_NTPase"/>
</dbReference>
<dbReference type="CDD" id="cd18577">
    <property type="entry name" value="ABC_6TM_Pgp_ABCB1_D1_like"/>
    <property type="match status" value="1"/>
</dbReference>
<feature type="transmembrane region" description="Helical" evidence="13">
    <location>
        <begin position="864"/>
        <end position="885"/>
    </location>
</feature>
<dbReference type="FunFam" id="1.20.1560.10:FF:000057">
    <property type="entry name" value="ABC multidrug transporter SitT"/>
    <property type="match status" value="1"/>
</dbReference>
<feature type="domain" description="ABC transporter" evidence="14">
    <location>
        <begin position="403"/>
        <end position="648"/>
    </location>
</feature>
<feature type="domain" description="ABC transmembrane type-1" evidence="15">
    <location>
        <begin position="77"/>
        <end position="368"/>
    </location>
</feature>
<organism evidence="16 17">
    <name type="scientific">Thelonectria olida</name>
    <dbReference type="NCBI Taxonomy" id="1576542"/>
    <lineage>
        <taxon>Eukaryota</taxon>
        <taxon>Fungi</taxon>
        <taxon>Dikarya</taxon>
        <taxon>Ascomycota</taxon>
        <taxon>Pezizomycotina</taxon>
        <taxon>Sordariomycetes</taxon>
        <taxon>Hypocreomycetidae</taxon>
        <taxon>Hypocreales</taxon>
        <taxon>Nectriaceae</taxon>
        <taxon>Thelonectria</taxon>
    </lineage>
</organism>
<dbReference type="GO" id="GO:0090374">
    <property type="term" value="P:oligopeptide export from mitochondrion"/>
    <property type="evidence" value="ECO:0007669"/>
    <property type="project" value="TreeGrafter"/>
</dbReference>
<keyword evidence="8" id="KW-0067">ATP-binding</keyword>
<evidence type="ECO:0000256" key="2">
    <source>
        <dbReference type="ARBA" id="ARBA00004308"/>
    </source>
</evidence>
<dbReference type="InterPro" id="IPR017871">
    <property type="entry name" value="ABC_transporter-like_CS"/>
</dbReference>
<feature type="transmembrane region" description="Helical" evidence="13">
    <location>
        <begin position="983"/>
        <end position="1004"/>
    </location>
</feature>
<dbReference type="InterPro" id="IPR011527">
    <property type="entry name" value="ABC1_TM_dom"/>
</dbReference>
<dbReference type="GO" id="GO:0012505">
    <property type="term" value="C:endomembrane system"/>
    <property type="evidence" value="ECO:0007669"/>
    <property type="project" value="UniProtKB-SubCell"/>
</dbReference>
<keyword evidence="11" id="KW-0325">Glycoprotein</keyword>
<evidence type="ECO:0000313" key="16">
    <source>
        <dbReference type="EMBL" id="KAH6887125.1"/>
    </source>
</evidence>
<keyword evidence="10 13" id="KW-0472">Membrane</keyword>
<protein>
    <submittedName>
        <fullName evidence="16">P-loop containing nucleoside triphosphate hydrolase protein</fullName>
    </submittedName>
</protein>
<feature type="transmembrane region" description="Helical" evidence="13">
    <location>
        <begin position="200"/>
        <end position="219"/>
    </location>
</feature>
<evidence type="ECO:0000256" key="13">
    <source>
        <dbReference type="SAM" id="Phobius"/>
    </source>
</evidence>
<evidence type="ECO:0000256" key="11">
    <source>
        <dbReference type="ARBA" id="ARBA00023180"/>
    </source>
</evidence>
<feature type="region of interest" description="Disordered" evidence="12">
    <location>
        <begin position="653"/>
        <end position="676"/>
    </location>
</feature>
<feature type="domain" description="ABC transmembrane type-1" evidence="15">
    <location>
        <begin position="727"/>
        <end position="1012"/>
    </location>
</feature>
<comment type="caution">
    <text evidence="16">The sequence shown here is derived from an EMBL/GenBank/DDBJ whole genome shotgun (WGS) entry which is preliminary data.</text>
</comment>
<comment type="similarity">
    <text evidence="3">Belongs to the ABC transporter superfamily. ABCB family. Multidrug resistance exporter (TC 3.A.1.201) subfamily.</text>
</comment>
<evidence type="ECO:0000256" key="1">
    <source>
        <dbReference type="ARBA" id="ARBA00004141"/>
    </source>
</evidence>
<dbReference type="Pfam" id="PF00664">
    <property type="entry name" value="ABC_membrane"/>
    <property type="match status" value="2"/>
</dbReference>
<dbReference type="FunFam" id="3.40.50.300:FF:000913">
    <property type="entry name" value="ABC multidrug transporter SitT"/>
    <property type="match status" value="1"/>
</dbReference>
<feature type="region of interest" description="Disordered" evidence="12">
    <location>
        <begin position="1"/>
        <end position="57"/>
    </location>
</feature>
<dbReference type="FunFam" id="3.40.50.300:FF:001530">
    <property type="entry name" value="ABC multidrug transporter (Eurofung)"/>
    <property type="match status" value="1"/>
</dbReference>
<dbReference type="PROSITE" id="PS50929">
    <property type="entry name" value="ABC_TM1F"/>
    <property type="match status" value="2"/>
</dbReference>
<dbReference type="InterPro" id="IPR039421">
    <property type="entry name" value="Type_1_exporter"/>
</dbReference>
<dbReference type="SUPFAM" id="SSF52540">
    <property type="entry name" value="P-loop containing nucleoside triphosphate hydrolases"/>
    <property type="match status" value="2"/>
</dbReference>
<feature type="transmembrane region" description="Helical" evidence="13">
    <location>
        <begin position="835"/>
        <end position="858"/>
    </location>
</feature>
<dbReference type="Proteomes" id="UP000777438">
    <property type="component" value="Unassembled WGS sequence"/>
</dbReference>
<evidence type="ECO:0000256" key="7">
    <source>
        <dbReference type="ARBA" id="ARBA00022741"/>
    </source>
</evidence>
<dbReference type="PROSITE" id="PS50893">
    <property type="entry name" value="ABC_TRANSPORTER_2"/>
    <property type="match status" value="2"/>
</dbReference>
<name>A0A9P8W0X3_9HYPO</name>
<feature type="domain" description="ABC transporter" evidence="14">
    <location>
        <begin position="1048"/>
        <end position="1292"/>
    </location>
</feature>
<feature type="transmembrane region" description="Helical" evidence="13">
    <location>
        <begin position="225"/>
        <end position="244"/>
    </location>
</feature>
<evidence type="ECO:0000256" key="9">
    <source>
        <dbReference type="ARBA" id="ARBA00022989"/>
    </source>
</evidence>
<accession>A0A9P8W0X3</accession>
<feature type="compositionally biased region" description="Basic and acidic residues" evidence="12">
    <location>
        <begin position="657"/>
        <end position="674"/>
    </location>
</feature>
<evidence type="ECO:0000259" key="14">
    <source>
        <dbReference type="PROSITE" id="PS50893"/>
    </source>
</evidence>
<dbReference type="SUPFAM" id="SSF90123">
    <property type="entry name" value="ABC transporter transmembrane region"/>
    <property type="match status" value="2"/>
</dbReference>
<dbReference type="Pfam" id="PF00005">
    <property type="entry name" value="ABC_tran"/>
    <property type="match status" value="2"/>
</dbReference>
<dbReference type="SMART" id="SM00382">
    <property type="entry name" value="AAA"/>
    <property type="match status" value="2"/>
</dbReference>
<feature type="transmembrane region" description="Helical" evidence="13">
    <location>
        <begin position="127"/>
        <end position="149"/>
    </location>
</feature>
<dbReference type="InterPro" id="IPR003439">
    <property type="entry name" value="ABC_transporter-like_ATP-bd"/>
</dbReference>
<evidence type="ECO:0000313" key="17">
    <source>
        <dbReference type="Proteomes" id="UP000777438"/>
    </source>
</evidence>
<dbReference type="GO" id="GO:0016887">
    <property type="term" value="F:ATP hydrolysis activity"/>
    <property type="evidence" value="ECO:0007669"/>
    <property type="project" value="InterPro"/>
</dbReference>
<feature type="transmembrane region" description="Helical" evidence="13">
    <location>
        <begin position="765"/>
        <end position="784"/>
    </location>
</feature>
<dbReference type="GO" id="GO:0005743">
    <property type="term" value="C:mitochondrial inner membrane"/>
    <property type="evidence" value="ECO:0007669"/>
    <property type="project" value="TreeGrafter"/>
</dbReference>
<evidence type="ECO:0000256" key="12">
    <source>
        <dbReference type="SAM" id="MobiDB-lite"/>
    </source>
</evidence>
<keyword evidence="9 13" id="KW-1133">Transmembrane helix</keyword>
<keyword evidence="17" id="KW-1185">Reference proteome</keyword>
<evidence type="ECO:0000256" key="4">
    <source>
        <dbReference type="ARBA" id="ARBA00022448"/>
    </source>
</evidence>
<evidence type="ECO:0000256" key="8">
    <source>
        <dbReference type="ARBA" id="ARBA00022840"/>
    </source>
</evidence>
<dbReference type="GO" id="GO:0015421">
    <property type="term" value="F:ABC-type oligopeptide transporter activity"/>
    <property type="evidence" value="ECO:0007669"/>
    <property type="project" value="TreeGrafter"/>
</dbReference>
<dbReference type="EMBL" id="JAGPYM010000015">
    <property type="protein sequence ID" value="KAH6887125.1"/>
    <property type="molecule type" value="Genomic_DNA"/>
</dbReference>
<dbReference type="PROSITE" id="PS00211">
    <property type="entry name" value="ABC_TRANSPORTER_1"/>
    <property type="match status" value="2"/>
</dbReference>
<dbReference type="PANTHER" id="PTHR43394:SF11">
    <property type="entry name" value="ATP-BINDING CASSETTE TRANSPORTER"/>
    <property type="match status" value="1"/>
</dbReference>
<dbReference type="CDD" id="cd18578">
    <property type="entry name" value="ABC_6TM_Pgp_ABCB1_D2_like"/>
    <property type="match status" value="1"/>
</dbReference>
<evidence type="ECO:0000256" key="10">
    <source>
        <dbReference type="ARBA" id="ARBA00023136"/>
    </source>
</evidence>
<dbReference type="GO" id="GO:0005524">
    <property type="term" value="F:ATP binding"/>
    <property type="evidence" value="ECO:0007669"/>
    <property type="project" value="UniProtKB-KW"/>
</dbReference>
<evidence type="ECO:0000256" key="5">
    <source>
        <dbReference type="ARBA" id="ARBA00022692"/>
    </source>
</evidence>
<dbReference type="PANTHER" id="PTHR43394">
    <property type="entry name" value="ATP-DEPENDENT PERMEASE MDL1, MITOCHONDRIAL"/>
    <property type="match status" value="1"/>
</dbReference>
<feature type="compositionally biased region" description="Basic and acidic residues" evidence="12">
    <location>
        <begin position="1"/>
        <end position="11"/>
    </location>
</feature>
<feature type="transmembrane region" description="Helical" evidence="13">
    <location>
        <begin position="724"/>
        <end position="745"/>
    </location>
</feature>
<feature type="transmembrane region" description="Helical" evidence="13">
    <location>
        <begin position="72"/>
        <end position="97"/>
    </location>
</feature>
<dbReference type="Gene3D" id="3.40.50.300">
    <property type="entry name" value="P-loop containing nucleotide triphosphate hydrolases"/>
    <property type="match status" value="2"/>
</dbReference>
<dbReference type="InterPro" id="IPR036640">
    <property type="entry name" value="ABC1_TM_sf"/>
</dbReference>
<dbReference type="InterPro" id="IPR003593">
    <property type="entry name" value="AAA+_ATPase"/>
</dbReference>
<feature type="transmembrane region" description="Helical" evidence="13">
    <location>
        <begin position="339"/>
        <end position="360"/>
    </location>
</feature>
<dbReference type="CDD" id="cd03249">
    <property type="entry name" value="ABC_MTABC3_MDL1_MDL2"/>
    <property type="match status" value="2"/>
</dbReference>
<feature type="compositionally biased region" description="Polar residues" evidence="12">
    <location>
        <begin position="29"/>
        <end position="44"/>
    </location>
</feature>
<sequence>MGAVDLSEKTGEVVASRPTSRQKEEGSGSDASHQNDDNSQNDENPQSEDKAEEDDSAPNPFFRVFRYGGPKLYLLEFIAVIAAVASGVALAMVNVVLGRFISILNDFNTSDDIPANFMSAVRTTALYFVYIGIVRFGATYVYAALMTYVGHHLTRNLRHAYLKAALSQETGYFDKGMAGSIAMQATSNGKLIQSGIAEKLGLVVQSLATFVAAFIIAFISQWKLTLIIICIIPTLVVLVIGLSIPDAIIETKILQTYAQAGSYAEGIFGGIRTVHAFNLRPRIVSKYEVYLNEAYTEGMKKNLLYGFIFGVEYFVIFAGMGLAFWQGIAMIHRGEVDNIGTVFTVLFSVIIASTTISTVAPHTVAFSRAASAAGELFALIDRESEINPFDESGDTPGNTKGVIDVEGINFSYPSRADVTVLEDFTLNVPAGKVTALVGPSGSGKSTIIGLLERWYNPTGGSIKLDGRDIKDINLKWLRTNVRLVQQEPVLFNGSVFENIVNGLVGTPWQNASREEQMKRVEDAARLAFAHDFIVDLPNGYDTRIGERGGLLSGGQKQRVAIARSIISEPKILLLDEATSALDPHAEGIVQQALESASKNRTTIVIAHKLATIRNADNIVVMSKGKIMEQGVHNELVAKGGVYATLVKAQDLSPDNNARSEEQASEEESAKEHAIEQTQSLAQVRTAEAQQLTLLKNREDHDLYKQTGLISSIWRLASECSQLKFWYLITLLACTGGAALYPGQALLLGKIMDVFTDDDMVKKGNFIALMFFVMAIGCLSVYFVLGWSTNVIAQTISLKCRKEMFDCVLRQDLRFFDRPENTVGALISHLDSDPQAILELIGFNVALILLGIINVIASSVLALSIAWKLAVVAVFAGVPPVLLAGYTRVRLETDMDTIMGKRFFTSASIASEAVTAIRTVSSLAIESSVLRRYTDELDAAIHQTVPPMFHMMVWFAFTQAVEYFILALGFWWGSKLMSDGEITFYQFMVSFMGVYFSAQATSQVFQFANSFTKAKLAANYYFWLTELEPTVHETEDNRDKGPDKSCASYDFQDVQFTYPLAPDNRVLKGVSLNIHSGEFVAFVGASGCGKSTMISLLERFYDPICGSIIIDGSADLSELNPRLYRNRVALVQQEPTLFPGTIRENISQGMDIGTDDTVSDEVLEQACRAANAWDFVSSLPEGLNTPCGTSGSQLSGGQRQRIAIARALIRNPSVILLDEATSALDTESERIVQAALMEAASTGDRITIAVAHRLSTIREANRIFVFYGGRIVEAGTHTELVEQGGMYAKMCEAQKLDQGV</sequence>
<gene>
    <name evidence="16" type="ORF">B0T10DRAFT_490722</name>
</gene>
<keyword evidence="16" id="KW-0378">Hydrolase</keyword>